<evidence type="ECO:0000259" key="1">
    <source>
        <dbReference type="Pfam" id="PF19190"/>
    </source>
</evidence>
<protein>
    <recommendedName>
        <fullName evidence="1">BACON domain-containing protein</fullName>
    </recommendedName>
</protein>
<name>A0A0A6RMT2_9GAMM</name>
<evidence type="ECO:0000313" key="3">
    <source>
        <dbReference type="Proteomes" id="UP000030428"/>
    </source>
</evidence>
<dbReference type="Gene3D" id="2.60.40.10">
    <property type="entry name" value="Immunoglobulins"/>
    <property type="match status" value="1"/>
</dbReference>
<keyword evidence="3" id="KW-1185">Reference proteome</keyword>
<comment type="caution">
    <text evidence="2">The sequence shown here is derived from an EMBL/GenBank/DDBJ whole genome shotgun (WGS) entry which is preliminary data.</text>
</comment>
<sequence length="125" mass="13298">MNAQTNNASNPIQVFLESGTYIVEPIGTDKGGTYNAWNAWGLNTSGTVEFYINDPSSELSNNLGGISRKISLFKCADAAITPTNISHSSSTETGTVTISASSDCSWTARSNENWITITAGESQCH</sequence>
<dbReference type="InterPro" id="IPR013783">
    <property type="entry name" value="Ig-like_fold"/>
</dbReference>
<organism evidence="2 3">
    <name type="scientific">Candidatus Thiomargarita nelsonii</name>
    <dbReference type="NCBI Taxonomy" id="1003181"/>
    <lineage>
        <taxon>Bacteria</taxon>
        <taxon>Pseudomonadati</taxon>
        <taxon>Pseudomonadota</taxon>
        <taxon>Gammaproteobacteria</taxon>
        <taxon>Thiotrichales</taxon>
        <taxon>Thiotrichaceae</taxon>
        <taxon>Thiomargarita</taxon>
    </lineage>
</organism>
<dbReference type="Pfam" id="PF19190">
    <property type="entry name" value="BACON_2"/>
    <property type="match status" value="1"/>
</dbReference>
<feature type="domain" description="BACON" evidence="1">
    <location>
        <begin position="79"/>
        <end position="119"/>
    </location>
</feature>
<dbReference type="Proteomes" id="UP000030428">
    <property type="component" value="Unassembled WGS sequence"/>
</dbReference>
<reference evidence="2 3" key="1">
    <citation type="journal article" date="2016" name="Front. Microbiol.">
        <title>Single-Cell (Meta-)Genomics of a Dimorphic Candidatus Thiomargarita nelsonii Reveals Genomic Plasticity.</title>
        <authorList>
            <person name="Flood B.E."/>
            <person name="Fliss P."/>
            <person name="Jones D.S."/>
            <person name="Dick G.J."/>
            <person name="Jain S."/>
            <person name="Kaster A.K."/>
            <person name="Winkel M."/>
            <person name="Mussmann M."/>
            <person name="Bailey J."/>
        </authorList>
    </citation>
    <scope>NUCLEOTIDE SEQUENCE [LARGE SCALE GENOMIC DNA]</scope>
    <source>
        <strain evidence="2">Hydrate Ridge</strain>
    </source>
</reference>
<dbReference type="AlphaFoldDB" id="A0A0A6RMT2"/>
<accession>A0A0A6RMT2</accession>
<evidence type="ECO:0000313" key="2">
    <source>
        <dbReference type="EMBL" id="KHD05126.1"/>
    </source>
</evidence>
<gene>
    <name evidence="2" type="ORF">PN36_30290</name>
</gene>
<dbReference type="EMBL" id="JSZA02000221">
    <property type="protein sequence ID" value="KHD05126.1"/>
    <property type="molecule type" value="Genomic_DNA"/>
</dbReference>
<dbReference type="InterPro" id="IPR024361">
    <property type="entry name" value="BACON"/>
</dbReference>
<proteinExistence type="predicted"/>